<feature type="non-terminal residue" evidence="1">
    <location>
        <position position="1"/>
    </location>
</feature>
<feature type="non-terminal residue" evidence="1">
    <location>
        <position position="116"/>
    </location>
</feature>
<accession>A0AAV5SFC3</accession>
<evidence type="ECO:0000313" key="2">
    <source>
        <dbReference type="Proteomes" id="UP001432027"/>
    </source>
</evidence>
<dbReference type="AlphaFoldDB" id="A0AAV5SFC3"/>
<dbReference type="Proteomes" id="UP001432027">
    <property type="component" value="Unassembled WGS sequence"/>
</dbReference>
<keyword evidence="2" id="KW-1185">Reference proteome</keyword>
<dbReference type="EMBL" id="BTSX01000001">
    <property type="protein sequence ID" value="GMS81544.1"/>
    <property type="molecule type" value="Genomic_DNA"/>
</dbReference>
<evidence type="ECO:0000313" key="1">
    <source>
        <dbReference type="EMBL" id="GMS81544.1"/>
    </source>
</evidence>
<comment type="caution">
    <text evidence="1">The sequence shown here is derived from an EMBL/GenBank/DDBJ whole genome shotgun (WGS) entry which is preliminary data.</text>
</comment>
<gene>
    <name evidence="1" type="ORF">PENTCL1PPCAC_3719</name>
</gene>
<reference evidence="1" key="1">
    <citation type="submission" date="2023-10" db="EMBL/GenBank/DDBJ databases">
        <title>Genome assembly of Pristionchus species.</title>
        <authorList>
            <person name="Yoshida K."/>
            <person name="Sommer R.J."/>
        </authorList>
    </citation>
    <scope>NUCLEOTIDE SEQUENCE</scope>
    <source>
        <strain evidence="1">RS0144</strain>
    </source>
</reference>
<protein>
    <submittedName>
        <fullName evidence="1">Uncharacterized protein</fullName>
    </submittedName>
</protein>
<sequence>RGKEYDAELPDESIQIGGTYRKSLFFTSKEQIYKVVFTPPNKIAVTYLRSTIPNEKFLHTETSRKRDGKNYVYRIGAVPFREPILIDLPEEEMQRLKLKRIHRGKAIYYSEFADNK</sequence>
<organism evidence="1 2">
    <name type="scientific">Pristionchus entomophagus</name>
    <dbReference type="NCBI Taxonomy" id="358040"/>
    <lineage>
        <taxon>Eukaryota</taxon>
        <taxon>Metazoa</taxon>
        <taxon>Ecdysozoa</taxon>
        <taxon>Nematoda</taxon>
        <taxon>Chromadorea</taxon>
        <taxon>Rhabditida</taxon>
        <taxon>Rhabditina</taxon>
        <taxon>Diplogasteromorpha</taxon>
        <taxon>Diplogasteroidea</taxon>
        <taxon>Neodiplogasteridae</taxon>
        <taxon>Pristionchus</taxon>
    </lineage>
</organism>
<proteinExistence type="predicted"/>
<name>A0AAV5SFC3_9BILA</name>